<comment type="caution">
    <text evidence="1">The sequence shown here is derived from an EMBL/GenBank/DDBJ whole genome shotgun (WGS) entry which is preliminary data.</text>
</comment>
<dbReference type="EMBL" id="CADEPI010000223">
    <property type="protein sequence ID" value="CAB3381056.1"/>
    <property type="molecule type" value="Genomic_DNA"/>
</dbReference>
<evidence type="ECO:0000313" key="2">
    <source>
        <dbReference type="Proteomes" id="UP000494165"/>
    </source>
</evidence>
<protein>
    <submittedName>
        <fullName evidence="1">Uncharacterized protein</fullName>
    </submittedName>
</protein>
<dbReference type="AlphaFoldDB" id="A0A8S1DM05"/>
<evidence type="ECO:0000313" key="1">
    <source>
        <dbReference type="EMBL" id="CAB3381056.1"/>
    </source>
</evidence>
<gene>
    <name evidence="1" type="ORF">CLODIP_2_CD01419</name>
</gene>
<dbReference type="Proteomes" id="UP000494165">
    <property type="component" value="Unassembled WGS sequence"/>
</dbReference>
<keyword evidence="2" id="KW-1185">Reference proteome</keyword>
<proteinExistence type="predicted"/>
<reference evidence="1 2" key="1">
    <citation type="submission" date="2020-04" db="EMBL/GenBank/DDBJ databases">
        <authorList>
            <person name="Alioto T."/>
            <person name="Alioto T."/>
            <person name="Gomez Garrido J."/>
        </authorList>
    </citation>
    <scope>NUCLEOTIDE SEQUENCE [LARGE SCALE GENOMIC DNA]</scope>
</reference>
<organism evidence="1 2">
    <name type="scientific">Cloeon dipterum</name>
    <dbReference type="NCBI Taxonomy" id="197152"/>
    <lineage>
        <taxon>Eukaryota</taxon>
        <taxon>Metazoa</taxon>
        <taxon>Ecdysozoa</taxon>
        <taxon>Arthropoda</taxon>
        <taxon>Hexapoda</taxon>
        <taxon>Insecta</taxon>
        <taxon>Pterygota</taxon>
        <taxon>Palaeoptera</taxon>
        <taxon>Ephemeroptera</taxon>
        <taxon>Pisciforma</taxon>
        <taxon>Baetidae</taxon>
        <taxon>Cloeon</taxon>
    </lineage>
</organism>
<name>A0A8S1DM05_9INSE</name>
<sequence>MKRRKYIEVTGSSAPEKETGKEKKCLFCKERVAKKSRLLKKGGSNKGGYICIDCESSEGFTMKDLQEITGADLAELKKCKALEKYPFPEGSDGSDILVGFFEFKKCGICQYLLKKEDDMRDHNNECHDAVQICSLGCKQFFVAGNFEQHRKICGVFCPKCKEIPSTPDNDYRQHFMNKLKEVFTCPAEGCRMAFLREDLDQICQHLVSNHMWRSPVMFQWAK</sequence>
<accession>A0A8S1DM05</accession>